<organism evidence="1">
    <name type="scientific">viral metagenome</name>
    <dbReference type="NCBI Taxonomy" id="1070528"/>
    <lineage>
        <taxon>unclassified sequences</taxon>
        <taxon>metagenomes</taxon>
        <taxon>organismal metagenomes</taxon>
    </lineage>
</organism>
<reference evidence="1" key="1">
    <citation type="submission" date="2020-03" db="EMBL/GenBank/DDBJ databases">
        <title>The deep terrestrial virosphere.</title>
        <authorList>
            <person name="Holmfeldt K."/>
            <person name="Nilsson E."/>
            <person name="Simone D."/>
            <person name="Lopez-Fernandez M."/>
            <person name="Wu X."/>
            <person name="de Brujin I."/>
            <person name="Lundin D."/>
            <person name="Andersson A."/>
            <person name="Bertilsson S."/>
            <person name="Dopson M."/>
        </authorList>
    </citation>
    <scope>NUCLEOTIDE SEQUENCE</scope>
    <source>
        <strain evidence="1">TM448B02799</strain>
    </source>
</reference>
<sequence length="279" mass="31141">MASTTDFIDVTSADYQLEEVWSQRVTMERMKNLVFGEQVDRQFESELKRGQKLWIGNITQPTARSKTENGAITFETVTETGTSITIGSFYYTAIALEDVVKPMVAVDLLSKYVPGLAYGVHLQEDSDVAALIDDGTITQTVGTLAVELTYDNLIRSDQYLNDANVPQENRMIISSPAQKAGWLKLDQFTHRDYSDLRTGLIGNFLGTYPIFITTNTDGTNNAGHDSVMMHKEAIAHVSQIKPAVRSWWDGDYQCVKMSCLTTYGSTIRRADHAVWMKGA</sequence>
<dbReference type="EMBL" id="MT144953">
    <property type="protein sequence ID" value="QJI01817.1"/>
    <property type="molecule type" value="Genomic_DNA"/>
</dbReference>
<gene>
    <name evidence="1" type="ORF">TM448B02799_0004</name>
</gene>
<dbReference type="InterPro" id="IPR045565">
    <property type="entry name" value="Phage_capsid_2"/>
</dbReference>
<name>A0A6M3XVC9_9ZZZZ</name>
<dbReference type="AlphaFoldDB" id="A0A6M3XVC9"/>
<evidence type="ECO:0000313" key="1">
    <source>
        <dbReference type="EMBL" id="QJI01817.1"/>
    </source>
</evidence>
<protein>
    <submittedName>
        <fullName evidence="1">Putative capsid protein</fullName>
    </submittedName>
</protein>
<dbReference type="Pfam" id="PF19821">
    <property type="entry name" value="Phage_capsid_2"/>
    <property type="match status" value="1"/>
</dbReference>
<accession>A0A6M3XVC9</accession>
<proteinExistence type="predicted"/>